<feature type="transmembrane region" description="Helical" evidence="1">
    <location>
        <begin position="576"/>
        <end position="596"/>
    </location>
</feature>
<feature type="chain" id="PRO_5041382213" evidence="2">
    <location>
        <begin position="17"/>
        <end position="626"/>
    </location>
</feature>
<evidence type="ECO:0000256" key="1">
    <source>
        <dbReference type="SAM" id="Phobius"/>
    </source>
</evidence>
<feature type="transmembrane region" description="Helical" evidence="1">
    <location>
        <begin position="410"/>
        <end position="432"/>
    </location>
</feature>
<protein>
    <submittedName>
        <fullName evidence="3">Uncharacterized protein</fullName>
    </submittedName>
</protein>
<reference evidence="3" key="1">
    <citation type="submission" date="2023-06" db="EMBL/GenBank/DDBJ databases">
        <title>Genome-scale phylogeny and comparative genomics of the fungal order Sordariales.</title>
        <authorList>
            <consortium name="Lawrence Berkeley National Laboratory"/>
            <person name="Hensen N."/>
            <person name="Bonometti L."/>
            <person name="Westerberg I."/>
            <person name="Brannstrom I.O."/>
            <person name="Guillou S."/>
            <person name="Cros-Aarteil S."/>
            <person name="Calhoun S."/>
            <person name="Haridas S."/>
            <person name="Kuo A."/>
            <person name="Mondo S."/>
            <person name="Pangilinan J."/>
            <person name="Riley R."/>
            <person name="Labutti K."/>
            <person name="Andreopoulos B."/>
            <person name="Lipzen A."/>
            <person name="Chen C."/>
            <person name="Yanf M."/>
            <person name="Daum C."/>
            <person name="Ng V."/>
            <person name="Clum A."/>
            <person name="Steindorff A."/>
            <person name="Ohm R."/>
            <person name="Martin F."/>
            <person name="Silar P."/>
            <person name="Natvig D."/>
            <person name="Lalanne C."/>
            <person name="Gautier V."/>
            <person name="Ament-Velasquez S.L."/>
            <person name="Kruys A."/>
            <person name="Hutchinson M.I."/>
            <person name="Powell A.J."/>
            <person name="Barry K."/>
            <person name="Miller A.N."/>
            <person name="Grigoriev I.V."/>
            <person name="Debuchy R."/>
            <person name="Gladieux P."/>
            <person name="Thoren M.H."/>
            <person name="Johannesson H."/>
        </authorList>
    </citation>
    <scope>NUCLEOTIDE SEQUENCE</scope>
    <source>
        <strain evidence="3">CBS 606.72</strain>
    </source>
</reference>
<feature type="transmembrane region" description="Helical" evidence="1">
    <location>
        <begin position="259"/>
        <end position="284"/>
    </location>
</feature>
<keyword evidence="1" id="KW-0472">Membrane</keyword>
<keyword evidence="1" id="KW-0812">Transmembrane</keyword>
<sequence>MKSLILLALFTPYCSSLDIPAWVRANETVSFDHATCEVAVREYMKSNVSSIVPLDLIFMRGPDNALQMADENMVLTIPACEQLCGNLKPNWYVDRGPRLMTWIIPIILLLSNIELSPLDKRRFFTLFQALGDPIDVLWSLLDKLQTRTKIYDLASQRLGGAFRGDDQLRTRIVATVLASFEDLIGPDLQSLDQLIRIMDHFDPADASFFDLWREAASELSDGRTDERLRSLFAIMLYILQILSAFVFDIGGGSPNPPGGVIALALTLTFLIPMVLLSATIGAFTSRRGALRILRAFVWQSGKGAPASMEGMFTRRGIITSTRETMQWDEYFRGLHWNGGKDTYRPWKLTRSLGVGSTTTTPFCAPLDRPLNQPRDTSKTMAAVRITPISTTSPVTPQRTPSPKPSRWKPLLTPLIATTPIISGLTGGLGILVLAGEGGWSCRHVLLLCMLASWLLSSALSSLPYLFLKWSLSRRGNETVTPAVTNGKPRRGSLHSLYQVTTSHISTRTSNWRKHHWHLCLAKDIILGVSILLFVCITAAGFFNSCSCWGRRLFSGDSVGVALNVNPKYIEYNRNKFPGIVSGVVGFQLGWAFLVGLRNRKGIMVLRWGEVVRQEVWEGLGSSYGGE</sequence>
<feature type="transmembrane region" description="Helical" evidence="1">
    <location>
        <begin position="228"/>
        <end position="247"/>
    </location>
</feature>
<accession>A0AA39WLM1</accession>
<evidence type="ECO:0000313" key="3">
    <source>
        <dbReference type="EMBL" id="KAK0617679.1"/>
    </source>
</evidence>
<feature type="transmembrane region" description="Helical" evidence="1">
    <location>
        <begin position="520"/>
        <end position="542"/>
    </location>
</feature>
<keyword evidence="4" id="KW-1185">Reference proteome</keyword>
<dbReference type="AlphaFoldDB" id="A0AA39WLM1"/>
<dbReference type="Proteomes" id="UP001175000">
    <property type="component" value="Unassembled WGS sequence"/>
</dbReference>
<name>A0AA39WLM1_9PEZI</name>
<dbReference type="EMBL" id="JAULSU010000005">
    <property type="protein sequence ID" value="KAK0617679.1"/>
    <property type="molecule type" value="Genomic_DNA"/>
</dbReference>
<organism evidence="3 4">
    <name type="scientific">Immersiella caudata</name>
    <dbReference type="NCBI Taxonomy" id="314043"/>
    <lineage>
        <taxon>Eukaryota</taxon>
        <taxon>Fungi</taxon>
        <taxon>Dikarya</taxon>
        <taxon>Ascomycota</taxon>
        <taxon>Pezizomycotina</taxon>
        <taxon>Sordariomycetes</taxon>
        <taxon>Sordariomycetidae</taxon>
        <taxon>Sordariales</taxon>
        <taxon>Lasiosphaeriaceae</taxon>
        <taxon>Immersiella</taxon>
    </lineage>
</organism>
<feature type="transmembrane region" description="Helical" evidence="1">
    <location>
        <begin position="444"/>
        <end position="467"/>
    </location>
</feature>
<keyword evidence="1" id="KW-1133">Transmembrane helix</keyword>
<evidence type="ECO:0000313" key="4">
    <source>
        <dbReference type="Proteomes" id="UP001175000"/>
    </source>
</evidence>
<gene>
    <name evidence="3" type="ORF">B0T14DRAFT_605696</name>
</gene>
<proteinExistence type="predicted"/>
<keyword evidence="2" id="KW-0732">Signal</keyword>
<comment type="caution">
    <text evidence="3">The sequence shown here is derived from an EMBL/GenBank/DDBJ whole genome shotgun (WGS) entry which is preliminary data.</text>
</comment>
<feature type="signal peptide" evidence="2">
    <location>
        <begin position="1"/>
        <end position="16"/>
    </location>
</feature>
<evidence type="ECO:0000256" key="2">
    <source>
        <dbReference type="SAM" id="SignalP"/>
    </source>
</evidence>
<feature type="transmembrane region" description="Helical" evidence="1">
    <location>
        <begin position="99"/>
        <end position="118"/>
    </location>
</feature>